<protein>
    <recommendedName>
        <fullName evidence="3">Phage protein</fullName>
    </recommendedName>
</protein>
<evidence type="ECO:0000313" key="1">
    <source>
        <dbReference type="EMBL" id="GEQ77056.1"/>
    </source>
</evidence>
<comment type="caution">
    <text evidence="1">The sequence shown here is derived from an EMBL/GenBank/DDBJ whole genome shotgun (WGS) entry which is preliminary data.</text>
</comment>
<name>A0A5A7MH77_COMTE</name>
<dbReference type="AlphaFoldDB" id="A0A5A7MH77"/>
<dbReference type="Proteomes" id="UP000323105">
    <property type="component" value="Unassembled WGS sequence"/>
</dbReference>
<organism evidence="1 2">
    <name type="scientific">Comamonas testosteroni</name>
    <name type="common">Pseudomonas testosteroni</name>
    <dbReference type="NCBI Taxonomy" id="285"/>
    <lineage>
        <taxon>Bacteria</taxon>
        <taxon>Pseudomonadati</taxon>
        <taxon>Pseudomonadota</taxon>
        <taxon>Betaproteobacteria</taxon>
        <taxon>Burkholderiales</taxon>
        <taxon>Comamonadaceae</taxon>
        <taxon>Comamonas</taxon>
    </lineage>
</organism>
<dbReference type="RefSeq" id="WP_003055982.1">
    <property type="nucleotide sequence ID" value="NZ_BKBW01000009.1"/>
</dbReference>
<accession>A0A5A7MH77</accession>
<reference evidence="1 2" key="1">
    <citation type="journal article" date="2019" name="Microbiol. Resour. Announc.">
        <title>Draft Genome Sequence of Comamonas testosteroni TA441, a Bacterium That Has a Cryptic Phenol Degradation Gene Cluster.</title>
        <authorList>
            <person name="Arai H."/>
            <person name="Ishii M."/>
        </authorList>
    </citation>
    <scope>NUCLEOTIDE SEQUENCE [LARGE SCALE GENOMIC DNA]</scope>
    <source>
        <strain evidence="1 2">TA441</strain>
    </source>
</reference>
<sequence length="104" mass="11868">MQIDQAKIRRESLRWLILLTLNNARPMGAQESPILAVAQSIYPDATALEMRRELDYLEDRELVKITKSPSGPWYAELTRFGVDIAEYTIDCEPGIARPAKYWAG</sequence>
<evidence type="ECO:0000313" key="2">
    <source>
        <dbReference type="Proteomes" id="UP000323105"/>
    </source>
</evidence>
<evidence type="ECO:0008006" key="3">
    <source>
        <dbReference type="Google" id="ProtNLM"/>
    </source>
</evidence>
<gene>
    <name evidence="1" type="ORF">CTTA_4061</name>
</gene>
<dbReference type="EMBL" id="BKBW01000009">
    <property type="protein sequence ID" value="GEQ77056.1"/>
    <property type="molecule type" value="Genomic_DNA"/>
</dbReference>
<proteinExistence type="predicted"/>